<organism evidence="1">
    <name type="scientific">Arundo donax</name>
    <name type="common">Giant reed</name>
    <name type="synonym">Donax arundinaceus</name>
    <dbReference type="NCBI Taxonomy" id="35708"/>
    <lineage>
        <taxon>Eukaryota</taxon>
        <taxon>Viridiplantae</taxon>
        <taxon>Streptophyta</taxon>
        <taxon>Embryophyta</taxon>
        <taxon>Tracheophyta</taxon>
        <taxon>Spermatophyta</taxon>
        <taxon>Magnoliopsida</taxon>
        <taxon>Liliopsida</taxon>
        <taxon>Poales</taxon>
        <taxon>Poaceae</taxon>
        <taxon>PACMAD clade</taxon>
        <taxon>Arundinoideae</taxon>
        <taxon>Arundineae</taxon>
        <taxon>Arundo</taxon>
    </lineage>
</organism>
<accession>A0A0A9B891</accession>
<reference evidence="1" key="2">
    <citation type="journal article" date="2015" name="Data Brief">
        <title>Shoot transcriptome of the giant reed, Arundo donax.</title>
        <authorList>
            <person name="Barrero R.A."/>
            <person name="Guerrero F.D."/>
            <person name="Moolhuijzen P."/>
            <person name="Goolsby J.A."/>
            <person name="Tidwell J."/>
            <person name="Bellgard S.E."/>
            <person name="Bellgard M.I."/>
        </authorList>
    </citation>
    <scope>NUCLEOTIDE SEQUENCE</scope>
    <source>
        <tissue evidence="1">Shoot tissue taken approximately 20 cm above the soil surface</tissue>
    </source>
</reference>
<reference evidence="1" key="1">
    <citation type="submission" date="2014-09" db="EMBL/GenBank/DDBJ databases">
        <authorList>
            <person name="Magalhaes I.L.F."/>
            <person name="Oliveira U."/>
            <person name="Santos F.R."/>
            <person name="Vidigal T.H.D.A."/>
            <person name="Brescovit A.D."/>
            <person name="Santos A.J."/>
        </authorList>
    </citation>
    <scope>NUCLEOTIDE SEQUENCE</scope>
    <source>
        <tissue evidence="1">Shoot tissue taken approximately 20 cm above the soil surface</tissue>
    </source>
</reference>
<dbReference type="AlphaFoldDB" id="A0A0A9B891"/>
<name>A0A0A9B891_ARUDO</name>
<protein>
    <submittedName>
        <fullName evidence="1">Uncharacterized protein</fullName>
    </submittedName>
</protein>
<dbReference type="EMBL" id="GBRH01238354">
    <property type="protein sequence ID" value="JAD59541.1"/>
    <property type="molecule type" value="Transcribed_RNA"/>
</dbReference>
<proteinExistence type="predicted"/>
<sequence>MQVAPCVAPRWTTRRGRAWGTARSRSADDAAACKPHPLLHHHLAAGSTALGDECSRGRALHHQHTLRR</sequence>
<evidence type="ECO:0000313" key="1">
    <source>
        <dbReference type="EMBL" id="JAD59541.1"/>
    </source>
</evidence>